<feature type="non-terminal residue" evidence="2">
    <location>
        <position position="1"/>
    </location>
</feature>
<accession>A0ABD0MZT2</accession>
<organism evidence="2 3">
    <name type="scientific">Cirrhinus mrigala</name>
    <name type="common">Mrigala</name>
    <dbReference type="NCBI Taxonomy" id="683832"/>
    <lineage>
        <taxon>Eukaryota</taxon>
        <taxon>Metazoa</taxon>
        <taxon>Chordata</taxon>
        <taxon>Craniata</taxon>
        <taxon>Vertebrata</taxon>
        <taxon>Euteleostomi</taxon>
        <taxon>Actinopterygii</taxon>
        <taxon>Neopterygii</taxon>
        <taxon>Teleostei</taxon>
        <taxon>Ostariophysi</taxon>
        <taxon>Cypriniformes</taxon>
        <taxon>Cyprinidae</taxon>
        <taxon>Labeoninae</taxon>
        <taxon>Labeonini</taxon>
        <taxon>Cirrhinus</taxon>
    </lineage>
</organism>
<feature type="transmembrane region" description="Helical" evidence="1">
    <location>
        <begin position="14"/>
        <end position="31"/>
    </location>
</feature>
<dbReference type="Proteomes" id="UP001529510">
    <property type="component" value="Unassembled WGS sequence"/>
</dbReference>
<dbReference type="EMBL" id="JAMKFB020000025">
    <property type="protein sequence ID" value="KAL0154762.1"/>
    <property type="molecule type" value="Genomic_DNA"/>
</dbReference>
<sequence>VKHLGIYFISSQEFLANAYVLAVLLFFALLLQRTFLQASYYVAIETGINLRGAFQ</sequence>
<gene>
    <name evidence="2" type="ORF">M9458_049025</name>
</gene>
<protein>
    <submittedName>
        <fullName evidence="2">Uncharacterized protein</fullName>
    </submittedName>
</protein>
<feature type="non-terminal residue" evidence="2">
    <location>
        <position position="55"/>
    </location>
</feature>
<evidence type="ECO:0000256" key="1">
    <source>
        <dbReference type="SAM" id="Phobius"/>
    </source>
</evidence>
<keyword evidence="1" id="KW-0812">Transmembrane</keyword>
<keyword evidence="1" id="KW-0472">Membrane</keyword>
<dbReference type="AlphaFoldDB" id="A0ABD0MZT2"/>
<evidence type="ECO:0000313" key="2">
    <source>
        <dbReference type="EMBL" id="KAL0154762.1"/>
    </source>
</evidence>
<name>A0ABD0MZT2_CIRMR</name>
<proteinExistence type="predicted"/>
<reference evidence="2 3" key="1">
    <citation type="submission" date="2024-05" db="EMBL/GenBank/DDBJ databases">
        <title>Genome sequencing and assembly of Indian major carp, Cirrhinus mrigala (Hamilton, 1822).</title>
        <authorList>
            <person name="Mohindra V."/>
            <person name="Chowdhury L.M."/>
            <person name="Lal K."/>
            <person name="Jena J.K."/>
        </authorList>
    </citation>
    <scope>NUCLEOTIDE SEQUENCE [LARGE SCALE GENOMIC DNA]</scope>
    <source>
        <strain evidence="2">CM1030</strain>
        <tissue evidence="2">Blood</tissue>
    </source>
</reference>
<comment type="caution">
    <text evidence="2">The sequence shown here is derived from an EMBL/GenBank/DDBJ whole genome shotgun (WGS) entry which is preliminary data.</text>
</comment>
<keyword evidence="1" id="KW-1133">Transmembrane helix</keyword>
<keyword evidence="3" id="KW-1185">Reference proteome</keyword>
<evidence type="ECO:0000313" key="3">
    <source>
        <dbReference type="Proteomes" id="UP001529510"/>
    </source>
</evidence>